<dbReference type="SUPFAM" id="SSF53697">
    <property type="entry name" value="SIS domain"/>
    <property type="match status" value="1"/>
</dbReference>
<dbReference type="Pfam" id="PF01380">
    <property type="entry name" value="SIS"/>
    <property type="match status" value="1"/>
</dbReference>
<feature type="domain" description="HTH rpiR-type" evidence="4">
    <location>
        <begin position="1"/>
        <end position="77"/>
    </location>
</feature>
<dbReference type="RefSeq" id="WP_151706041.1">
    <property type="nucleotide sequence ID" value="NZ_BKZQ01000025.1"/>
</dbReference>
<evidence type="ECO:0000313" key="7">
    <source>
        <dbReference type="Proteomes" id="UP000391919"/>
    </source>
</evidence>
<evidence type="ECO:0000256" key="3">
    <source>
        <dbReference type="ARBA" id="ARBA00023163"/>
    </source>
</evidence>
<comment type="caution">
    <text evidence="6">The sequence shown here is derived from an EMBL/GenBank/DDBJ whole genome shotgun (WGS) entry which is preliminary data.</text>
</comment>
<reference evidence="6 7" key="1">
    <citation type="submission" date="2019-09" db="EMBL/GenBank/DDBJ databases">
        <title>Draft genome sequence of Bacillus sp. JC-7.</title>
        <authorList>
            <person name="Tanaka N."/>
            <person name="Shiwa Y."/>
            <person name="Fujita N."/>
            <person name="Tanasupawat S."/>
        </authorList>
    </citation>
    <scope>NUCLEOTIDE SEQUENCE [LARGE SCALE GENOMIC DNA]</scope>
    <source>
        <strain evidence="6 7">JC-7</strain>
    </source>
</reference>
<dbReference type="PROSITE" id="PS51071">
    <property type="entry name" value="HTH_RPIR"/>
    <property type="match status" value="1"/>
</dbReference>
<dbReference type="InterPro" id="IPR000281">
    <property type="entry name" value="HTH_RpiR"/>
</dbReference>
<protein>
    <submittedName>
        <fullName evidence="6">Transcriptional regulator</fullName>
    </submittedName>
</protein>
<keyword evidence="1" id="KW-0805">Transcription regulation</keyword>
<dbReference type="GO" id="GO:0097367">
    <property type="term" value="F:carbohydrate derivative binding"/>
    <property type="evidence" value="ECO:0007669"/>
    <property type="project" value="InterPro"/>
</dbReference>
<dbReference type="InterPro" id="IPR036388">
    <property type="entry name" value="WH-like_DNA-bd_sf"/>
</dbReference>
<dbReference type="AlphaFoldDB" id="A0A5J4JHF3"/>
<name>A0A5J4JHF3_9BACI</name>
<organism evidence="6 7">
    <name type="scientific">Weizmannia acidilactici</name>
    <dbReference type="NCBI Taxonomy" id="2607726"/>
    <lineage>
        <taxon>Bacteria</taxon>
        <taxon>Bacillati</taxon>
        <taxon>Bacillota</taxon>
        <taxon>Bacilli</taxon>
        <taxon>Bacillales</taxon>
        <taxon>Bacillaceae</taxon>
        <taxon>Heyndrickxia</taxon>
    </lineage>
</organism>
<dbReference type="InterPro" id="IPR009057">
    <property type="entry name" value="Homeodomain-like_sf"/>
</dbReference>
<dbReference type="Gene3D" id="3.40.50.10490">
    <property type="entry name" value="Glucose-6-phosphate isomerase like protein, domain 1"/>
    <property type="match status" value="1"/>
</dbReference>
<dbReference type="Pfam" id="PF01418">
    <property type="entry name" value="HTH_6"/>
    <property type="match status" value="1"/>
</dbReference>
<feature type="domain" description="SIS" evidence="5">
    <location>
        <begin position="110"/>
        <end position="258"/>
    </location>
</feature>
<gene>
    <name evidence="6" type="primary">rpiR</name>
    <name evidence="6" type="ORF">BpJC7_20220</name>
</gene>
<accession>A0A5J4JHF3</accession>
<dbReference type="PROSITE" id="PS51464">
    <property type="entry name" value="SIS"/>
    <property type="match status" value="1"/>
</dbReference>
<dbReference type="CDD" id="cd05013">
    <property type="entry name" value="SIS_RpiR"/>
    <property type="match status" value="1"/>
</dbReference>
<dbReference type="InterPro" id="IPR047640">
    <property type="entry name" value="RpiR-like"/>
</dbReference>
<keyword evidence="7" id="KW-1185">Reference proteome</keyword>
<sequence>MDLEQKVNQSFQQLNSDEIQCLNFIIEHKDIVSNSTLNEISKLCHVSASFLFRTIKKVGYSGFSELKYEIKKEENTLKEMTGQPENINCKLHEDIDKTIKYFNTVNHTEMFRSIMEASRIFSYGTGWEQKMAAEKITRNFIYSGKFVTNFPALEELSVAEKALNEKDIVFLISLSGNNERIVNIAKDFKRRNIKMVSITQFGTNKLAGISTYNLYYYASEFHKPRHRSIVSLYILVELFSLHYKLFTEQLENGGLQNG</sequence>
<evidence type="ECO:0000259" key="4">
    <source>
        <dbReference type="PROSITE" id="PS51071"/>
    </source>
</evidence>
<dbReference type="PANTHER" id="PTHR30514">
    <property type="entry name" value="GLUCOKINASE"/>
    <property type="match status" value="1"/>
</dbReference>
<dbReference type="EMBL" id="BKZQ01000025">
    <property type="protein sequence ID" value="GER70719.1"/>
    <property type="molecule type" value="Genomic_DNA"/>
</dbReference>
<evidence type="ECO:0000259" key="5">
    <source>
        <dbReference type="PROSITE" id="PS51464"/>
    </source>
</evidence>
<dbReference type="Proteomes" id="UP000391919">
    <property type="component" value="Unassembled WGS sequence"/>
</dbReference>
<dbReference type="InterPro" id="IPR001347">
    <property type="entry name" value="SIS_dom"/>
</dbReference>
<keyword evidence="3" id="KW-0804">Transcription</keyword>
<dbReference type="GO" id="GO:0003677">
    <property type="term" value="F:DNA binding"/>
    <property type="evidence" value="ECO:0007669"/>
    <property type="project" value="UniProtKB-KW"/>
</dbReference>
<evidence type="ECO:0000256" key="2">
    <source>
        <dbReference type="ARBA" id="ARBA00023125"/>
    </source>
</evidence>
<dbReference type="GO" id="GO:1901135">
    <property type="term" value="P:carbohydrate derivative metabolic process"/>
    <property type="evidence" value="ECO:0007669"/>
    <property type="project" value="InterPro"/>
</dbReference>
<proteinExistence type="predicted"/>
<dbReference type="PANTHER" id="PTHR30514:SF1">
    <property type="entry name" value="HTH-TYPE TRANSCRIPTIONAL REGULATOR HEXR-RELATED"/>
    <property type="match status" value="1"/>
</dbReference>
<dbReference type="GO" id="GO:0003700">
    <property type="term" value="F:DNA-binding transcription factor activity"/>
    <property type="evidence" value="ECO:0007669"/>
    <property type="project" value="InterPro"/>
</dbReference>
<evidence type="ECO:0000256" key="1">
    <source>
        <dbReference type="ARBA" id="ARBA00023015"/>
    </source>
</evidence>
<evidence type="ECO:0000313" key="6">
    <source>
        <dbReference type="EMBL" id="GER70719.1"/>
    </source>
</evidence>
<dbReference type="InterPro" id="IPR046348">
    <property type="entry name" value="SIS_dom_sf"/>
</dbReference>
<dbReference type="InterPro" id="IPR035472">
    <property type="entry name" value="RpiR-like_SIS"/>
</dbReference>
<keyword evidence="2" id="KW-0238">DNA-binding</keyword>
<dbReference type="SUPFAM" id="SSF46689">
    <property type="entry name" value="Homeodomain-like"/>
    <property type="match status" value="1"/>
</dbReference>
<dbReference type="Gene3D" id="1.10.10.10">
    <property type="entry name" value="Winged helix-like DNA-binding domain superfamily/Winged helix DNA-binding domain"/>
    <property type="match status" value="1"/>
</dbReference>